<organism evidence="7 8">
    <name type="scientific">Escherichia coli</name>
    <dbReference type="NCBI Taxonomy" id="562"/>
    <lineage>
        <taxon>Bacteria</taxon>
        <taxon>Pseudomonadati</taxon>
        <taxon>Pseudomonadota</taxon>
        <taxon>Gammaproteobacteria</taxon>
        <taxon>Enterobacterales</taxon>
        <taxon>Enterobacteriaceae</taxon>
        <taxon>Escherichia</taxon>
    </lineage>
</organism>
<keyword evidence="3 5" id="KW-0807">Transducer</keyword>
<keyword evidence="1" id="KW-0488">Methylation</keyword>
<dbReference type="GO" id="GO:0007165">
    <property type="term" value="P:signal transduction"/>
    <property type="evidence" value="ECO:0007669"/>
    <property type="project" value="UniProtKB-KW"/>
</dbReference>
<evidence type="ECO:0000256" key="2">
    <source>
        <dbReference type="ARBA" id="ARBA00022500"/>
    </source>
</evidence>
<dbReference type="PANTHER" id="PTHR43531:SF7">
    <property type="entry name" value="AEROTAXIS RECEPTOR"/>
    <property type="match status" value="1"/>
</dbReference>
<dbReference type="GO" id="GO:0005886">
    <property type="term" value="C:plasma membrane"/>
    <property type="evidence" value="ECO:0007669"/>
    <property type="project" value="TreeGrafter"/>
</dbReference>
<dbReference type="Proteomes" id="UP000255460">
    <property type="component" value="Unassembled WGS sequence"/>
</dbReference>
<gene>
    <name evidence="7" type="primary">air_2</name>
    <name evidence="7" type="ORF">NCTC10418_01025</name>
</gene>
<comment type="similarity">
    <text evidence="4">Belongs to the methyl-accepting chemotaxis (MCP) protein family.</text>
</comment>
<evidence type="ECO:0000256" key="1">
    <source>
        <dbReference type="ARBA" id="ARBA00022481"/>
    </source>
</evidence>
<dbReference type="SUPFAM" id="SSF58104">
    <property type="entry name" value="Methyl-accepting chemotaxis protein (MCP) signaling domain"/>
    <property type="match status" value="1"/>
</dbReference>
<keyword evidence="2" id="KW-0145">Chemotaxis</keyword>
<accession>A0A376KKW6</accession>
<evidence type="ECO:0000259" key="6">
    <source>
        <dbReference type="PROSITE" id="PS50111"/>
    </source>
</evidence>
<dbReference type="AlphaFoldDB" id="A0A376KKW6"/>
<dbReference type="InterPro" id="IPR051310">
    <property type="entry name" value="MCP_chemotaxis"/>
</dbReference>
<evidence type="ECO:0000256" key="5">
    <source>
        <dbReference type="PROSITE-ProRule" id="PRU00284"/>
    </source>
</evidence>
<sequence>MDDIADSTQRIGTITSLINDIAFQTNILALNAAVEAARAGEQGKGFAVVAGEVRHLASRSANAANDIRKLIDASADKVQSGSQQVHAAGRTMEDIVAQVKNVTQLIAQISHSTLEQADGLSSLTRAVDELNLITQKKCRAGGRECAGVGDGETPRQPTGRRGDGAALIGMPDPAVGAQCLMRCWRILSGLRGV</sequence>
<name>A0A376KKW6_ECOLX</name>
<proteinExistence type="inferred from homology"/>
<dbReference type="Pfam" id="PF00015">
    <property type="entry name" value="MCPsignal"/>
    <property type="match status" value="1"/>
</dbReference>
<evidence type="ECO:0000256" key="4">
    <source>
        <dbReference type="ARBA" id="ARBA00029447"/>
    </source>
</evidence>
<evidence type="ECO:0000256" key="3">
    <source>
        <dbReference type="ARBA" id="ARBA00023224"/>
    </source>
</evidence>
<dbReference type="SMART" id="SM00283">
    <property type="entry name" value="MA"/>
    <property type="match status" value="1"/>
</dbReference>
<keyword evidence="7" id="KW-0675">Receptor</keyword>
<protein>
    <submittedName>
        <fullName evidence="7">Aerotaxis receptor protein</fullName>
    </submittedName>
</protein>
<dbReference type="EMBL" id="UFZQ01000001">
    <property type="protein sequence ID" value="STE83375.1"/>
    <property type="molecule type" value="Genomic_DNA"/>
</dbReference>
<evidence type="ECO:0000313" key="8">
    <source>
        <dbReference type="Proteomes" id="UP000255460"/>
    </source>
</evidence>
<dbReference type="GO" id="GO:0006935">
    <property type="term" value="P:chemotaxis"/>
    <property type="evidence" value="ECO:0007669"/>
    <property type="project" value="UniProtKB-KW"/>
</dbReference>
<dbReference type="Gene3D" id="1.10.287.950">
    <property type="entry name" value="Methyl-accepting chemotaxis protein"/>
    <property type="match status" value="1"/>
</dbReference>
<dbReference type="PANTHER" id="PTHR43531">
    <property type="entry name" value="PROTEIN ICFG"/>
    <property type="match status" value="1"/>
</dbReference>
<evidence type="ECO:0000313" key="7">
    <source>
        <dbReference type="EMBL" id="STE83375.1"/>
    </source>
</evidence>
<dbReference type="InterPro" id="IPR004090">
    <property type="entry name" value="Chemotax_Me-accpt_rcpt"/>
</dbReference>
<reference evidence="7 8" key="1">
    <citation type="submission" date="2018-06" db="EMBL/GenBank/DDBJ databases">
        <authorList>
            <consortium name="Pathogen Informatics"/>
            <person name="Doyle S."/>
        </authorList>
    </citation>
    <scope>NUCLEOTIDE SEQUENCE [LARGE SCALE GENOMIC DNA]</scope>
    <source>
        <strain evidence="7 8">NCTC10418</strain>
    </source>
</reference>
<dbReference type="InterPro" id="IPR004089">
    <property type="entry name" value="MCPsignal_dom"/>
</dbReference>
<feature type="domain" description="Methyl-accepting transducer" evidence="6">
    <location>
        <begin position="1"/>
        <end position="136"/>
    </location>
</feature>
<dbReference type="GO" id="GO:0004888">
    <property type="term" value="F:transmembrane signaling receptor activity"/>
    <property type="evidence" value="ECO:0007669"/>
    <property type="project" value="InterPro"/>
</dbReference>
<dbReference type="PROSITE" id="PS50111">
    <property type="entry name" value="CHEMOTAXIS_TRANSDUC_2"/>
    <property type="match status" value="1"/>
</dbReference>
<dbReference type="CDD" id="cd11386">
    <property type="entry name" value="MCP_signal"/>
    <property type="match status" value="1"/>
</dbReference>
<dbReference type="PRINTS" id="PR00260">
    <property type="entry name" value="CHEMTRNSDUCR"/>
</dbReference>